<dbReference type="GO" id="GO:0008299">
    <property type="term" value="P:isoprenoid biosynthetic process"/>
    <property type="evidence" value="ECO:0007669"/>
    <property type="project" value="UniProtKB-UniRule"/>
</dbReference>
<dbReference type="CDD" id="cd02885">
    <property type="entry name" value="NUDIX_IPP_Isomerase"/>
    <property type="match status" value="1"/>
</dbReference>
<dbReference type="PANTHER" id="PTHR10885">
    <property type="entry name" value="ISOPENTENYL-DIPHOSPHATE DELTA-ISOMERASE"/>
    <property type="match status" value="1"/>
</dbReference>
<evidence type="ECO:0000256" key="9">
    <source>
        <dbReference type="ARBA" id="ARBA00023235"/>
    </source>
</evidence>
<comment type="catalytic activity">
    <reaction evidence="10">
        <text>isopentenyl diphosphate = dimethylallyl diphosphate</text>
        <dbReference type="Rhea" id="RHEA:23284"/>
        <dbReference type="ChEBI" id="CHEBI:57623"/>
        <dbReference type="ChEBI" id="CHEBI:128769"/>
        <dbReference type="EC" id="5.3.3.2"/>
    </reaction>
</comment>
<dbReference type="GO" id="GO:0050992">
    <property type="term" value="P:dimethylallyl diphosphate biosynthetic process"/>
    <property type="evidence" value="ECO:0007669"/>
    <property type="project" value="UniProtKB-UniRule"/>
</dbReference>
<name>A0A2X4U5Y8_9NOCA</name>
<feature type="binding site" evidence="10">
    <location>
        <position position="30"/>
    </location>
    <ligand>
        <name>Mn(2+)</name>
        <dbReference type="ChEBI" id="CHEBI:29035"/>
    </ligand>
</feature>
<keyword evidence="14" id="KW-1185">Reference proteome</keyword>
<feature type="binding site" evidence="10">
    <location>
        <position position="67"/>
    </location>
    <ligand>
        <name>Mn(2+)</name>
        <dbReference type="ChEBI" id="CHEBI:29035"/>
    </ligand>
</feature>
<dbReference type="GO" id="GO:0005737">
    <property type="term" value="C:cytoplasm"/>
    <property type="evidence" value="ECO:0007669"/>
    <property type="project" value="UniProtKB-SubCell"/>
</dbReference>
<dbReference type="SUPFAM" id="SSF55811">
    <property type="entry name" value="Nudix"/>
    <property type="match status" value="1"/>
</dbReference>
<dbReference type="InterPro" id="IPR056375">
    <property type="entry name" value="Idi_bact"/>
</dbReference>
<dbReference type="GO" id="GO:0004452">
    <property type="term" value="F:isopentenyl-diphosphate delta-isomerase activity"/>
    <property type="evidence" value="ECO:0007669"/>
    <property type="project" value="UniProtKB-UniRule"/>
</dbReference>
<comment type="cofactor">
    <cofactor evidence="10">
        <name>Mn(2+)</name>
        <dbReference type="ChEBI" id="CHEBI:29035"/>
    </cofactor>
    <text evidence="10">Binds 1 Mn(2+) ion per subunit.</text>
</comment>
<dbReference type="FunFam" id="3.90.79.10:FF:000009">
    <property type="entry name" value="Isopentenyl-diphosphate Delta-isomerase"/>
    <property type="match status" value="1"/>
</dbReference>
<evidence type="ECO:0000256" key="4">
    <source>
        <dbReference type="ARBA" id="ARBA00022490"/>
    </source>
</evidence>
<feature type="binding site" evidence="10">
    <location>
        <position position="23"/>
    </location>
    <ligand>
        <name>Mn(2+)</name>
        <dbReference type="ChEBI" id="CHEBI:29035"/>
    </ligand>
</feature>
<dbReference type="PIRSF" id="PIRSF018427">
    <property type="entry name" value="Isopntndiph_ism"/>
    <property type="match status" value="1"/>
</dbReference>
<proteinExistence type="inferred from homology"/>
<comment type="subcellular location">
    <subcellularLocation>
        <location evidence="10">Cytoplasm</location>
    </subcellularLocation>
</comment>
<dbReference type="NCBIfam" id="TIGR02150">
    <property type="entry name" value="IPP_isom_1"/>
    <property type="match status" value="1"/>
</dbReference>
<evidence type="ECO:0000256" key="8">
    <source>
        <dbReference type="ARBA" id="ARBA00023229"/>
    </source>
</evidence>
<evidence type="ECO:0000313" key="14">
    <source>
        <dbReference type="Proteomes" id="UP000249091"/>
    </source>
</evidence>
<feature type="binding site" evidence="10">
    <location>
        <position position="114"/>
    </location>
    <ligand>
        <name>Mn(2+)</name>
        <dbReference type="ChEBI" id="CHEBI:29035"/>
    </ligand>
</feature>
<feature type="active site" evidence="10 11">
    <location>
        <position position="114"/>
    </location>
</feature>
<dbReference type="InterPro" id="IPR000086">
    <property type="entry name" value="NUDIX_hydrolase_dom"/>
</dbReference>
<dbReference type="GO" id="GO:0046872">
    <property type="term" value="F:metal ion binding"/>
    <property type="evidence" value="ECO:0007669"/>
    <property type="project" value="UniProtKB-KW"/>
</dbReference>
<dbReference type="AlphaFoldDB" id="A0A2X4U5Y8"/>
<comment type="similarity">
    <text evidence="2 10">Belongs to the IPP isomerase type 1 family.</text>
</comment>
<evidence type="ECO:0000256" key="7">
    <source>
        <dbReference type="ARBA" id="ARBA00023211"/>
    </source>
</evidence>
<keyword evidence="9 10" id="KW-0413">Isomerase</keyword>
<dbReference type="HAMAP" id="MF_00202">
    <property type="entry name" value="Idi"/>
    <property type="match status" value="1"/>
</dbReference>
<comment type="pathway">
    <text evidence="1 10">Isoprenoid biosynthesis; dimethylallyl diphosphate biosynthesis; dimethylallyl diphosphate from isopentenyl diphosphate: step 1/1.</text>
</comment>
<dbReference type="UniPathway" id="UPA00059">
    <property type="reaction ID" value="UER00104"/>
</dbReference>
<organism evidence="13 14">
    <name type="scientific">Rhodococcus coprophilus</name>
    <dbReference type="NCBI Taxonomy" id="38310"/>
    <lineage>
        <taxon>Bacteria</taxon>
        <taxon>Bacillati</taxon>
        <taxon>Actinomycetota</taxon>
        <taxon>Actinomycetes</taxon>
        <taxon>Mycobacteriales</taxon>
        <taxon>Nocardiaceae</taxon>
        <taxon>Rhodococcus</taxon>
    </lineage>
</organism>
<evidence type="ECO:0000256" key="10">
    <source>
        <dbReference type="HAMAP-Rule" id="MF_00202"/>
    </source>
</evidence>
<dbReference type="PANTHER" id="PTHR10885:SF0">
    <property type="entry name" value="ISOPENTENYL-DIPHOSPHATE DELTA-ISOMERASE"/>
    <property type="match status" value="1"/>
</dbReference>
<accession>A0A2X4U5Y8</accession>
<feature type="binding site" evidence="10">
    <location>
        <position position="112"/>
    </location>
    <ligand>
        <name>Mn(2+)</name>
        <dbReference type="ChEBI" id="CHEBI:29035"/>
    </ligand>
</feature>
<evidence type="ECO:0000256" key="1">
    <source>
        <dbReference type="ARBA" id="ARBA00004826"/>
    </source>
</evidence>
<dbReference type="Proteomes" id="UP000249091">
    <property type="component" value="Chromosome 1"/>
</dbReference>
<feature type="active site" evidence="10 11">
    <location>
        <position position="65"/>
    </location>
</feature>
<keyword evidence="7 10" id="KW-0464">Manganese</keyword>
<evidence type="ECO:0000313" key="13">
    <source>
        <dbReference type="EMBL" id="SQI34411.1"/>
    </source>
</evidence>
<keyword evidence="5 10" id="KW-0479">Metal-binding</keyword>
<feature type="domain" description="Nudix hydrolase" evidence="12">
    <location>
        <begin position="28"/>
        <end position="163"/>
    </location>
</feature>
<dbReference type="EMBL" id="LS483468">
    <property type="protein sequence ID" value="SQI34411.1"/>
    <property type="molecule type" value="Genomic_DNA"/>
</dbReference>
<keyword evidence="4 10" id="KW-0963">Cytoplasm</keyword>
<evidence type="ECO:0000259" key="12">
    <source>
        <dbReference type="PROSITE" id="PS51462"/>
    </source>
</evidence>
<dbReference type="InterPro" id="IPR015797">
    <property type="entry name" value="NUDIX_hydrolase-like_dom_sf"/>
</dbReference>
<dbReference type="PROSITE" id="PS51462">
    <property type="entry name" value="NUDIX"/>
    <property type="match status" value="1"/>
</dbReference>
<dbReference type="Pfam" id="PF00293">
    <property type="entry name" value="NUDIX"/>
    <property type="match status" value="1"/>
</dbReference>
<evidence type="ECO:0000256" key="11">
    <source>
        <dbReference type="PIRSR" id="PIRSR018427-1"/>
    </source>
</evidence>
<comment type="function">
    <text evidence="10">Catalyzes the 1,3-allylic rearrangement of the homoallylic substrate isopentenyl (IPP) to its highly electrophilic allylic isomer, dimethylallyl diphosphate (DMAPP).</text>
</comment>
<comment type="cofactor">
    <cofactor evidence="10">
        <name>Mg(2+)</name>
        <dbReference type="ChEBI" id="CHEBI:18420"/>
    </cofactor>
    <text evidence="10">Binds 1 Mg(2+) ion per subunit. The magnesium ion binds only when substrate is bound.</text>
</comment>
<keyword evidence="8 10" id="KW-0414">Isoprene biosynthesis</keyword>
<sequence>MEHVVLLDDAGRAVGTEPKASVHTATTPLHLAFSAYVFDQDGNLLITRRALEKRTWPGVWTNSCCGHPAPDEPLELAVHRRLGQELGIEIDDVGIVLPFFRYRAVMDNGIVENEICPVYRVLYRGSHPAPDPDEVCGVEWVDWTTFADAVVNGTRDVSPWCLEQVQQLRKLGPDPLLWPVAPVTDLPLAAPDRPDEDLHSPA</sequence>
<evidence type="ECO:0000256" key="6">
    <source>
        <dbReference type="ARBA" id="ARBA00022842"/>
    </source>
</evidence>
<dbReference type="NCBIfam" id="NF002995">
    <property type="entry name" value="PRK03759.1"/>
    <property type="match status" value="1"/>
</dbReference>
<protein>
    <recommendedName>
        <fullName evidence="3 10">Isopentenyl-diphosphate Delta-isomerase</fullName>
        <shortName evidence="10">IPP isomerase</shortName>
        <ecNumber evidence="3 10">5.3.3.2</ecNumber>
    </recommendedName>
    <alternativeName>
        <fullName evidence="10">IPP:DMAPP isomerase</fullName>
    </alternativeName>
    <alternativeName>
        <fullName evidence="10">Isopentenyl pyrophosphate isomerase</fullName>
    </alternativeName>
</protein>
<evidence type="ECO:0000256" key="3">
    <source>
        <dbReference type="ARBA" id="ARBA00012057"/>
    </source>
</evidence>
<reference evidence="13 14" key="1">
    <citation type="submission" date="2018-06" db="EMBL/GenBank/DDBJ databases">
        <authorList>
            <consortium name="Pathogen Informatics"/>
            <person name="Doyle S."/>
        </authorList>
    </citation>
    <scope>NUCLEOTIDE SEQUENCE [LARGE SCALE GENOMIC DNA]</scope>
    <source>
        <strain evidence="13 14">NCTC10994</strain>
    </source>
</reference>
<gene>
    <name evidence="10 13" type="primary">idi</name>
    <name evidence="13" type="ORF">NCTC10994_02755</name>
</gene>
<dbReference type="RefSeq" id="WP_072700899.1">
    <property type="nucleotide sequence ID" value="NZ_JAFBBL010000001.1"/>
</dbReference>
<dbReference type="STRING" id="1219011.GCA_001895045_02458"/>
<dbReference type="Gene3D" id="3.90.79.10">
    <property type="entry name" value="Nucleoside Triphosphate Pyrophosphohydrolase"/>
    <property type="match status" value="1"/>
</dbReference>
<dbReference type="InterPro" id="IPR011876">
    <property type="entry name" value="IsopentenylPP_isomerase_typ1"/>
</dbReference>
<dbReference type="EC" id="5.3.3.2" evidence="3 10"/>
<keyword evidence="6 10" id="KW-0460">Magnesium</keyword>
<evidence type="ECO:0000256" key="5">
    <source>
        <dbReference type="ARBA" id="ARBA00022723"/>
    </source>
</evidence>
<feature type="binding site" evidence="10">
    <location>
        <position position="85"/>
    </location>
    <ligand>
        <name>Mg(2+)</name>
        <dbReference type="ChEBI" id="CHEBI:18420"/>
    </ligand>
</feature>
<evidence type="ECO:0000256" key="2">
    <source>
        <dbReference type="ARBA" id="ARBA00007579"/>
    </source>
</evidence>
<dbReference type="KEGG" id="rcr:NCTC10994_02755"/>